<evidence type="ECO:0000256" key="1">
    <source>
        <dbReference type="ARBA" id="ARBA00004519"/>
    </source>
</evidence>
<sequence>MVLVLKRGVVMTNLLKRLALPGLVLCAGAGIYLALQATKPVPEEKGAELRGTAVFVTPAVAEVAQLTVETQGNVRPRFSAELVAQVSGRVVSVSPEFIEGGRFLPEEPLLSIEDTDFVLALDEAKARLAGAQVELEQALADADVARKQLAGQSNPSPLALKKPQVAQARASLKAAEAALSLAQTNLERTRLSLPFAGRIASTEVDLGQFVTAGTRVGTAFGTDRVEVRLPMTDSQLAALGVPIGFSAGDSEDGFPVDFSARVAGETHHWTGWVRRLDAFIDPTTRTVFATAEVDKPYDAGGAASDMPLAIGLFVDARIAGRMVEDAIRIPAAGLRAGDQVYVLNKEGRLEIRDASVVYLNSEGAILEDGVLAGEMIVTSAIRNAIPGMKLELISDSEEQPVGDESFLGQKG</sequence>
<evidence type="ECO:0000313" key="5">
    <source>
        <dbReference type="Proteomes" id="UP000004699"/>
    </source>
</evidence>
<dbReference type="PANTHER" id="PTHR30158">
    <property type="entry name" value="ACRA/E-RELATED COMPONENT OF DRUG EFFLUX TRANSPORTER"/>
    <property type="match status" value="1"/>
</dbReference>
<dbReference type="Gene3D" id="2.40.50.100">
    <property type="match status" value="1"/>
</dbReference>
<dbReference type="NCBIfam" id="TIGR01730">
    <property type="entry name" value="RND_mfp"/>
    <property type="match status" value="1"/>
</dbReference>
<keyword evidence="5" id="KW-1185">Reference proteome</keyword>
<comment type="subcellular location">
    <subcellularLocation>
        <location evidence="1">Cell inner membrane</location>
        <topology evidence="1">Lipid-anchor</topology>
    </subcellularLocation>
</comment>
<proteinExistence type="inferred from homology"/>
<feature type="coiled-coil region" evidence="3">
    <location>
        <begin position="121"/>
        <end position="192"/>
    </location>
</feature>
<dbReference type="GO" id="GO:0022857">
    <property type="term" value="F:transmembrane transporter activity"/>
    <property type="evidence" value="ECO:0007669"/>
    <property type="project" value="InterPro"/>
</dbReference>
<dbReference type="Gene3D" id="2.40.420.20">
    <property type="match status" value="1"/>
</dbReference>
<dbReference type="PANTHER" id="PTHR30158:SF24">
    <property type="entry name" value="HLYD FAMILY SECRETION PROTEIN"/>
    <property type="match status" value="1"/>
</dbReference>
<dbReference type="Gene3D" id="1.10.287.470">
    <property type="entry name" value="Helix hairpin bin"/>
    <property type="match status" value="1"/>
</dbReference>
<dbReference type="EMBL" id="DS999411">
    <property type="protein sequence ID" value="EED36393.1"/>
    <property type="molecule type" value="Genomic_DNA"/>
</dbReference>
<reference evidence="5" key="1">
    <citation type="journal article" date="2013" name="BMC Microbiol.">
        <title>Taxonomy and evolution of bacteriochlorophyll a-containing members of the OM60/NOR5 clade of marine gammaproteobacteria: description of Luminiphilus syltensis gen. nov., sp. nov., reclassification of Haliea rubra as Pseudohaliea rubra gen. nov., comb. nov., and emendation of Chromatocurvus halotolerans.</title>
        <authorList>
            <person name="Spring S."/>
            <person name="Riedel T."/>
            <person name="Sproer C."/>
            <person name="Yan S."/>
            <person name="Harder J."/>
            <person name="Fuchs B.M."/>
        </authorList>
    </citation>
    <scope>NUCLEOTIDE SEQUENCE [LARGE SCALE GENOMIC DNA]</scope>
    <source>
        <strain evidence="5">NOR51-B</strain>
    </source>
</reference>
<accession>B8KSZ8</accession>
<keyword evidence="3" id="KW-0175">Coiled coil</keyword>
<dbReference type="InterPro" id="IPR006143">
    <property type="entry name" value="RND_pump_MFP"/>
</dbReference>
<gene>
    <name evidence="4" type="ORF">NOR51B_2344</name>
</gene>
<dbReference type="Gene3D" id="2.40.30.170">
    <property type="match status" value="1"/>
</dbReference>
<dbReference type="Proteomes" id="UP000004699">
    <property type="component" value="Unassembled WGS sequence"/>
</dbReference>
<dbReference type="STRING" id="565045.NOR51B_2344"/>
<dbReference type="AlphaFoldDB" id="B8KSZ8"/>
<dbReference type="GO" id="GO:0005886">
    <property type="term" value="C:plasma membrane"/>
    <property type="evidence" value="ECO:0007669"/>
    <property type="project" value="TreeGrafter"/>
</dbReference>
<dbReference type="GO" id="GO:0046677">
    <property type="term" value="P:response to antibiotic"/>
    <property type="evidence" value="ECO:0007669"/>
    <property type="project" value="TreeGrafter"/>
</dbReference>
<name>B8KSZ8_9GAMM</name>
<organism evidence="4 5">
    <name type="scientific">Luminiphilus syltensis NOR5-1B</name>
    <dbReference type="NCBI Taxonomy" id="565045"/>
    <lineage>
        <taxon>Bacteria</taxon>
        <taxon>Pseudomonadati</taxon>
        <taxon>Pseudomonadota</taxon>
        <taxon>Gammaproteobacteria</taxon>
        <taxon>Cellvibrionales</taxon>
        <taxon>Halieaceae</taxon>
        <taxon>Luminiphilus</taxon>
    </lineage>
</organism>
<evidence type="ECO:0000256" key="3">
    <source>
        <dbReference type="SAM" id="Coils"/>
    </source>
</evidence>
<protein>
    <submittedName>
        <fullName evidence="4">Efflux transporter, RND family, MFP subunit</fullName>
    </submittedName>
</protein>
<comment type="similarity">
    <text evidence="2">Belongs to the membrane fusion protein (MFP) (TC 8.A.1) family.</text>
</comment>
<evidence type="ECO:0000256" key="2">
    <source>
        <dbReference type="ARBA" id="ARBA00009477"/>
    </source>
</evidence>
<evidence type="ECO:0000313" key="4">
    <source>
        <dbReference type="EMBL" id="EED36393.1"/>
    </source>
</evidence>
<dbReference type="SUPFAM" id="SSF111369">
    <property type="entry name" value="HlyD-like secretion proteins"/>
    <property type="match status" value="1"/>
</dbReference>
<dbReference type="HOGENOM" id="CLU_018816_18_2_6"/>
<dbReference type="eggNOG" id="COG0845">
    <property type="taxonomic scope" value="Bacteria"/>
</dbReference>